<reference evidence="1 2" key="1">
    <citation type="submission" date="2019-07" db="EMBL/GenBank/DDBJ databases">
        <title>Whole genome shotgun sequence of Acetobacter nitrogenifigens NBRC 105050.</title>
        <authorList>
            <person name="Hosoyama A."/>
            <person name="Uohara A."/>
            <person name="Ohji S."/>
            <person name="Ichikawa N."/>
        </authorList>
    </citation>
    <scope>NUCLEOTIDE SEQUENCE [LARGE SCALE GENOMIC DNA]</scope>
    <source>
        <strain evidence="1 2">NBRC 105050</strain>
    </source>
</reference>
<dbReference type="RefSeq" id="WP_026398190.1">
    <property type="nucleotide sequence ID" value="NZ_AUBI01000010.1"/>
</dbReference>
<dbReference type="EMBL" id="BJYF01000019">
    <property type="protein sequence ID" value="GEN60549.1"/>
    <property type="molecule type" value="Genomic_DNA"/>
</dbReference>
<keyword evidence="2" id="KW-1185">Reference proteome</keyword>
<accession>A0A511XC55</accession>
<dbReference type="AlphaFoldDB" id="A0A511XC55"/>
<dbReference type="OrthoDB" id="9882981at2"/>
<name>A0A511XC55_9PROT</name>
<evidence type="ECO:0000313" key="2">
    <source>
        <dbReference type="Proteomes" id="UP000321635"/>
    </source>
</evidence>
<organism evidence="1 2">
    <name type="scientific">Acetobacter nitrogenifigens DSM 23921 = NBRC 105050</name>
    <dbReference type="NCBI Taxonomy" id="1120919"/>
    <lineage>
        <taxon>Bacteria</taxon>
        <taxon>Pseudomonadati</taxon>
        <taxon>Pseudomonadota</taxon>
        <taxon>Alphaproteobacteria</taxon>
        <taxon>Acetobacterales</taxon>
        <taxon>Acetobacteraceae</taxon>
        <taxon>Acetobacter</taxon>
    </lineage>
</organism>
<dbReference type="Proteomes" id="UP000321635">
    <property type="component" value="Unassembled WGS sequence"/>
</dbReference>
<proteinExistence type="predicted"/>
<evidence type="ECO:0000313" key="1">
    <source>
        <dbReference type="EMBL" id="GEN60549.1"/>
    </source>
</evidence>
<sequence length="61" mass="7004">MSDEITSRVEALERKVSEIQEKMGEASPERNARNLDLISKIVASISVNIRELWKAVKIKRH</sequence>
<protein>
    <submittedName>
        <fullName evidence="1">Uncharacterized protein</fullName>
    </submittedName>
</protein>
<comment type="caution">
    <text evidence="1">The sequence shown here is derived from an EMBL/GenBank/DDBJ whole genome shotgun (WGS) entry which is preliminary data.</text>
</comment>
<gene>
    <name evidence="1" type="ORF">ANI02nite_24330</name>
</gene>